<accession>A0A3S5CSM8</accession>
<evidence type="ECO:0000313" key="2">
    <source>
        <dbReference type="EMBL" id="VEL33294.1"/>
    </source>
</evidence>
<sequence>MLVSQSNELAGLLASQSHLLINLVWTSLSGLPTNCPSLGSSYRPPPSSSPSPAEQPTGLPRYRPASRLLAHHLVSLLIHLNTGQLALSPTSQQMTSCLTDPLGESAMSYSRSSAACSMPGRFAHPHSPYYPNEADLESFDLTADNEDDDDDADDTEEEEEEEEEEEDEDGEEEYEGEAEAEVEEEDEDRGEETNLGKVEVKEENDEVRKKVVDKEKKLLQENDGYNKCTEMKHDDISKATIQPADTDDVSSSVRDRSVALNASLNDQPLGHRRPVRGTRLRPLEHRLITVDQRRRAFREAGGYRKLLSLLRHLMLHSSDGEMDQVEGEEEDEDEGESENEVGAKARKRAGRGGVETGREESSGSDADNKWSTPIDVDFLLKYFIAWVGLFFRLLLGFRDYW</sequence>
<dbReference type="AlphaFoldDB" id="A0A3S5CSM8"/>
<dbReference type="EMBL" id="CAAALY010245533">
    <property type="protein sequence ID" value="VEL33294.1"/>
    <property type="molecule type" value="Genomic_DNA"/>
</dbReference>
<feature type="region of interest" description="Disordered" evidence="1">
    <location>
        <begin position="142"/>
        <end position="207"/>
    </location>
</feature>
<evidence type="ECO:0000256" key="1">
    <source>
        <dbReference type="SAM" id="MobiDB-lite"/>
    </source>
</evidence>
<proteinExistence type="predicted"/>
<feature type="compositionally biased region" description="Acidic residues" evidence="1">
    <location>
        <begin position="320"/>
        <end position="339"/>
    </location>
</feature>
<gene>
    <name evidence="2" type="ORF">PXEA_LOCUS26734</name>
</gene>
<name>A0A3S5CSM8_9PLAT</name>
<feature type="compositionally biased region" description="Acidic residues" evidence="1">
    <location>
        <begin position="142"/>
        <end position="190"/>
    </location>
</feature>
<feature type="region of interest" description="Disordered" evidence="1">
    <location>
        <begin position="37"/>
        <end position="61"/>
    </location>
</feature>
<feature type="compositionally biased region" description="Basic and acidic residues" evidence="1">
    <location>
        <begin position="191"/>
        <end position="207"/>
    </location>
</feature>
<protein>
    <submittedName>
        <fullName evidence="2">Uncharacterized protein</fullName>
    </submittedName>
</protein>
<keyword evidence="3" id="KW-1185">Reference proteome</keyword>
<comment type="caution">
    <text evidence="2">The sequence shown here is derived from an EMBL/GenBank/DDBJ whole genome shotgun (WGS) entry which is preliminary data.</text>
</comment>
<reference evidence="2" key="1">
    <citation type="submission" date="2018-11" db="EMBL/GenBank/DDBJ databases">
        <authorList>
            <consortium name="Pathogen Informatics"/>
        </authorList>
    </citation>
    <scope>NUCLEOTIDE SEQUENCE</scope>
</reference>
<dbReference type="Proteomes" id="UP000784294">
    <property type="component" value="Unassembled WGS sequence"/>
</dbReference>
<organism evidence="2 3">
    <name type="scientific">Protopolystoma xenopodis</name>
    <dbReference type="NCBI Taxonomy" id="117903"/>
    <lineage>
        <taxon>Eukaryota</taxon>
        <taxon>Metazoa</taxon>
        <taxon>Spiralia</taxon>
        <taxon>Lophotrochozoa</taxon>
        <taxon>Platyhelminthes</taxon>
        <taxon>Monogenea</taxon>
        <taxon>Polyopisthocotylea</taxon>
        <taxon>Polystomatidea</taxon>
        <taxon>Polystomatidae</taxon>
        <taxon>Protopolystoma</taxon>
    </lineage>
</organism>
<feature type="region of interest" description="Disordered" evidence="1">
    <location>
        <begin position="319"/>
        <end position="367"/>
    </location>
</feature>
<evidence type="ECO:0000313" key="3">
    <source>
        <dbReference type="Proteomes" id="UP000784294"/>
    </source>
</evidence>